<evidence type="ECO:0000313" key="2">
    <source>
        <dbReference type="EMBL" id="OWL94441.1"/>
    </source>
</evidence>
<reference evidence="2 3" key="1">
    <citation type="submission" date="2017-05" db="EMBL/GenBank/DDBJ databases">
        <title>De novo genome assembly of Deniococcus indicus strain DR1.</title>
        <authorList>
            <person name="Chauhan D."/>
            <person name="Yennamalli R.M."/>
            <person name="Priyadarshini R."/>
        </authorList>
    </citation>
    <scope>NUCLEOTIDE SEQUENCE [LARGE SCALE GENOMIC DNA]</scope>
    <source>
        <strain evidence="2 3">DR1</strain>
    </source>
</reference>
<dbReference type="Proteomes" id="UP000197208">
    <property type="component" value="Unassembled WGS sequence"/>
</dbReference>
<gene>
    <name evidence="2" type="ORF">CBQ26_16505</name>
</gene>
<dbReference type="EMBL" id="NHMK01000025">
    <property type="protein sequence ID" value="OWL94441.1"/>
    <property type="molecule type" value="Genomic_DNA"/>
</dbReference>
<evidence type="ECO:0000313" key="3">
    <source>
        <dbReference type="Proteomes" id="UP000197208"/>
    </source>
</evidence>
<comment type="caution">
    <text evidence="2">The sequence shown here is derived from an EMBL/GenBank/DDBJ whole genome shotgun (WGS) entry which is preliminary data.</text>
</comment>
<feature type="region of interest" description="Disordered" evidence="1">
    <location>
        <begin position="263"/>
        <end position="285"/>
    </location>
</feature>
<name>A0A246BGT6_9DEIO</name>
<sequence length="285" mass="30444">MRNYVSSEARVIGGEVRDTWLGTAGQSGVLRTAGKMEGLVARTPSLAAGWNRELAVARSGLVRERIRILRLEAQAAGSTLSRRAARRQARTQVTQDMVRDRAARTVRPDFLKRASDAYAAENQAARTGMDPSRGILAQLPRAYWTGAQQMVGDAWGRLSTLGNAGGVAGAGAVAGGWMSEEVFKTYLTGAAKAYKKDEQATYPNAQHLREGSREVSNNLLKNAVSAGTGLTSEAQGGSLMMLTPFDKTVKTAAALGGYTSITDTNELTYEPPDQAPQTPDERAVP</sequence>
<evidence type="ECO:0000256" key="1">
    <source>
        <dbReference type="SAM" id="MobiDB-lite"/>
    </source>
</evidence>
<protein>
    <submittedName>
        <fullName evidence="2">Uncharacterized protein</fullName>
    </submittedName>
</protein>
<proteinExistence type="predicted"/>
<organism evidence="2 3">
    <name type="scientific">Deinococcus indicus</name>
    <dbReference type="NCBI Taxonomy" id="223556"/>
    <lineage>
        <taxon>Bacteria</taxon>
        <taxon>Thermotogati</taxon>
        <taxon>Deinococcota</taxon>
        <taxon>Deinococci</taxon>
        <taxon>Deinococcales</taxon>
        <taxon>Deinococcaceae</taxon>
        <taxon>Deinococcus</taxon>
    </lineage>
</organism>
<dbReference type="AlphaFoldDB" id="A0A246BGT6"/>
<keyword evidence="3" id="KW-1185">Reference proteome</keyword>
<accession>A0A246BGT6</accession>